<comment type="caution">
    <text evidence="4">The sequence shown here is derived from an EMBL/GenBank/DDBJ whole genome shotgun (WGS) entry which is preliminary data.</text>
</comment>
<keyword evidence="5" id="KW-1185">Reference proteome</keyword>
<dbReference type="EMBL" id="JAMYWD010000010">
    <property type="protein sequence ID" value="KAJ4959148.1"/>
    <property type="molecule type" value="Genomic_DNA"/>
</dbReference>
<dbReference type="Pfam" id="PF18265">
    <property type="entry name" value="Nas2_N"/>
    <property type="match status" value="1"/>
</dbReference>
<name>A0A9Q0K2J9_9MAGN</name>
<dbReference type="InterPro" id="IPR036034">
    <property type="entry name" value="PDZ_sf"/>
</dbReference>
<sequence length="228" mass="24717">MVAMNLKAGTMALMEQREATEREMNAIIDRLCQPGGPGISGSLVDEEGFPRSDIDIPSVRADRHRLAELRSDHKDITDKINENLQVLHSAKVARNSSSPVRREGEGSIQASFDANSVPSSSSPDVLPKDTASMMDTDIFVSVPFAIVDEITDGSPAVEDGLQLGDLIMKFGNVESGDGLLQRLASEAQSNQGHPVSLVVMRQGEQINLTVTPRLWQGRGLLGCHFRIL</sequence>
<evidence type="ECO:0000256" key="2">
    <source>
        <dbReference type="SAM" id="MobiDB-lite"/>
    </source>
</evidence>
<dbReference type="GO" id="GO:0005737">
    <property type="term" value="C:cytoplasm"/>
    <property type="evidence" value="ECO:0007669"/>
    <property type="project" value="TreeGrafter"/>
</dbReference>
<dbReference type="Gene3D" id="6.10.140.1710">
    <property type="match status" value="1"/>
</dbReference>
<evidence type="ECO:0000256" key="1">
    <source>
        <dbReference type="ARBA" id="ARBA00023186"/>
    </source>
</evidence>
<dbReference type="GO" id="GO:0005634">
    <property type="term" value="C:nucleus"/>
    <property type="evidence" value="ECO:0007669"/>
    <property type="project" value="TreeGrafter"/>
</dbReference>
<protein>
    <recommendedName>
        <fullName evidence="3">PDZ domain-containing protein</fullName>
    </recommendedName>
</protein>
<evidence type="ECO:0000313" key="5">
    <source>
        <dbReference type="Proteomes" id="UP001141806"/>
    </source>
</evidence>
<dbReference type="InterPro" id="IPR001478">
    <property type="entry name" value="PDZ"/>
</dbReference>
<dbReference type="PANTHER" id="PTHR12651:SF1">
    <property type="entry name" value="26S PROTEASOME NON-ATPASE REGULATORY SUBUNIT 9"/>
    <property type="match status" value="1"/>
</dbReference>
<organism evidence="4 5">
    <name type="scientific">Protea cynaroides</name>
    <dbReference type="NCBI Taxonomy" id="273540"/>
    <lineage>
        <taxon>Eukaryota</taxon>
        <taxon>Viridiplantae</taxon>
        <taxon>Streptophyta</taxon>
        <taxon>Embryophyta</taxon>
        <taxon>Tracheophyta</taxon>
        <taxon>Spermatophyta</taxon>
        <taxon>Magnoliopsida</taxon>
        <taxon>Proteales</taxon>
        <taxon>Proteaceae</taxon>
        <taxon>Protea</taxon>
    </lineage>
</organism>
<dbReference type="AlphaFoldDB" id="A0A9Q0K2J9"/>
<proteinExistence type="predicted"/>
<dbReference type="InterPro" id="IPR040815">
    <property type="entry name" value="Nas2_N"/>
</dbReference>
<dbReference type="Gene3D" id="2.30.42.10">
    <property type="match status" value="1"/>
</dbReference>
<dbReference type="SUPFAM" id="SSF50156">
    <property type="entry name" value="PDZ domain-like"/>
    <property type="match status" value="1"/>
</dbReference>
<feature type="compositionally biased region" description="Low complexity" evidence="2">
    <location>
        <begin position="110"/>
        <end position="124"/>
    </location>
</feature>
<gene>
    <name evidence="4" type="ORF">NE237_026259</name>
</gene>
<feature type="region of interest" description="Disordered" evidence="2">
    <location>
        <begin position="93"/>
        <end position="124"/>
    </location>
</feature>
<dbReference type="PROSITE" id="PS50106">
    <property type="entry name" value="PDZ"/>
    <property type="match status" value="1"/>
</dbReference>
<dbReference type="InterPro" id="IPR035269">
    <property type="entry name" value="PSMD9"/>
</dbReference>
<dbReference type="SMART" id="SM00228">
    <property type="entry name" value="PDZ"/>
    <property type="match status" value="1"/>
</dbReference>
<accession>A0A9Q0K2J9</accession>
<reference evidence="4" key="1">
    <citation type="journal article" date="2023" name="Plant J.">
        <title>The genome of the king protea, Protea cynaroides.</title>
        <authorList>
            <person name="Chang J."/>
            <person name="Duong T.A."/>
            <person name="Schoeman C."/>
            <person name="Ma X."/>
            <person name="Roodt D."/>
            <person name="Barker N."/>
            <person name="Li Z."/>
            <person name="Van de Peer Y."/>
            <person name="Mizrachi E."/>
        </authorList>
    </citation>
    <scope>NUCLEOTIDE SEQUENCE</scope>
    <source>
        <tissue evidence="4">Young leaves</tissue>
    </source>
</reference>
<dbReference type="Proteomes" id="UP001141806">
    <property type="component" value="Unassembled WGS sequence"/>
</dbReference>
<evidence type="ECO:0000259" key="3">
    <source>
        <dbReference type="PROSITE" id="PS50106"/>
    </source>
</evidence>
<dbReference type="OrthoDB" id="72325at2759"/>
<dbReference type="FunFam" id="2.30.42.10:FF:000107">
    <property type="entry name" value="26S proteasome non-ATPase regulatory subunit 9"/>
    <property type="match status" value="1"/>
</dbReference>
<keyword evidence="1" id="KW-0143">Chaperone</keyword>
<dbReference type="PANTHER" id="PTHR12651">
    <property type="entry name" value="26S PROTEASOME NON-ATPASE REGULATORY SUBUNIT 9"/>
    <property type="match status" value="1"/>
</dbReference>
<evidence type="ECO:0000313" key="4">
    <source>
        <dbReference type="EMBL" id="KAJ4959148.1"/>
    </source>
</evidence>
<dbReference type="GO" id="GO:0070682">
    <property type="term" value="P:proteasome regulatory particle assembly"/>
    <property type="evidence" value="ECO:0007669"/>
    <property type="project" value="InterPro"/>
</dbReference>
<feature type="domain" description="PDZ" evidence="3">
    <location>
        <begin position="146"/>
        <end position="203"/>
    </location>
</feature>